<accession>A0A1R3JW94</accession>
<comment type="caution">
    <text evidence="2">The sequence shown here is derived from an EMBL/GenBank/DDBJ whole genome shotgun (WGS) entry which is preliminary data.</text>
</comment>
<gene>
    <name evidence="2" type="ORF">CCACVL1_03909</name>
</gene>
<dbReference type="Gramene" id="OMO99135">
    <property type="protein sequence ID" value="OMO99135"/>
    <property type="gene ID" value="CCACVL1_03909"/>
</dbReference>
<feature type="region of interest" description="Disordered" evidence="1">
    <location>
        <begin position="46"/>
        <end position="76"/>
    </location>
</feature>
<protein>
    <submittedName>
        <fullName evidence="2">Uncharacterized protein</fullName>
    </submittedName>
</protein>
<dbReference type="AlphaFoldDB" id="A0A1R3JW94"/>
<evidence type="ECO:0000313" key="2">
    <source>
        <dbReference type="EMBL" id="OMO99135.1"/>
    </source>
</evidence>
<name>A0A1R3JW94_COCAP</name>
<organism evidence="2 3">
    <name type="scientific">Corchorus capsularis</name>
    <name type="common">Jute</name>
    <dbReference type="NCBI Taxonomy" id="210143"/>
    <lineage>
        <taxon>Eukaryota</taxon>
        <taxon>Viridiplantae</taxon>
        <taxon>Streptophyta</taxon>
        <taxon>Embryophyta</taxon>
        <taxon>Tracheophyta</taxon>
        <taxon>Spermatophyta</taxon>
        <taxon>Magnoliopsida</taxon>
        <taxon>eudicotyledons</taxon>
        <taxon>Gunneridae</taxon>
        <taxon>Pentapetalae</taxon>
        <taxon>rosids</taxon>
        <taxon>malvids</taxon>
        <taxon>Malvales</taxon>
        <taxon>Malvaceae</taxon>
        <taxon>Grewioideae</taxon>
        <taxon>Apeibeae</taxon>
        <taxon>Corchorus</taxon>
    </lineage>
</organism>
<keyword evidence="3" id="KW-1185">Reference proteome</keyword>
<evidence type="ECO:0000313" key="3">
    <source>
        <dbReference type="Proteomes" id="UP000188268"/>
    </source>
</evidence>
<evidence type="ECO:0000256" key="1">
    <source>
        <dbReference type="SAM" id="MobiDB-lite"/>
    </source>
</evidence>
<sequence length="76" mass="8631">SVTHGKPTTNYVHQAPTRVKEKLKELSTNGFDWVDRCRRKATPLKTLNREEEESHEGGGPLEIGTTVITEKRKQSQ</sequence>
<dbReference type="EMBL" id="AWWV01006931">
    <property type="protein sequence ID" value="OMO99135.1"/>
    <property type="molecule type" value="Genomic_DNA"/>
</dbReference>
<reference evidence="2 3" key="1">
    <citation type="submission" date="2013-09" db="EMBL/GenBank/DDBJ databases">
        <title>Corchorus capsularis genome sequencing.</title>
        <authorList>
            <person name="Alam M."/>
            <person name="Haque M.S."/>
            <person name="Islam M.S."/>
            <person name="Emdad E.M."/>
            <person name="Islam M.M."/>
            <person name="Ahmed B."/>
            <person name="Halim A."/>
            <person name="Hossen Q.M.M."/>
            <person name="Hossain M.Z."/>
            <person name="Ahmed R."/>
            <person name="Khan M.M."/>
            <person name="Islam R."/>
            <person name="Rashid M.M."/>
            <person name="Khan S.A."/>
            <person name="Rahman M.S."/>
            <person name="Alam M."/>
        </authorList>
    </citation>
    <scope>NUCLEOTIDE SEQUENCE [LARGE SCALE GENOMIC DNA]</scope>
    <source>
        <strain evidence="3">cv. CVL-1</strain>
        <tissue evidence="2">Whole seedling</tissue>
    </source>
</reference>
<dbReference type="Proteomes" id="UP000188268">
    <property type="component" value="Unassembled WGS sequence"/>
</dbReference>
<feature type="non-terminal residue" evidence="2">
    <location>
        <position position="1"/>
    </location>
</feature>
<proteinExistence type="predicted"/>